<evidence type="ECO:0000313" key="1">
    <source>
        <dbReference type="EMBL" id="KAJ8309052.1"/>
    </source>
</evidence>
<comment type="caution">
    <text evidence="1">The sequence shown here is derived from an EMBL/GenBank/DDBJ whole genome shotgun (WGS) entry which is preliminary data.</text>
</comment>
<protein>
    <submittedName>
        <fullName evidence="1">Uncharacterized protein</fullName>
    </submittedName>
</protein>
<dbReference type="Proteomes" id="UP001217089">
    <property type="component" value="Unassembled WGS sequence"/>
</dbReference>
<sequence>MVNLFRVIQSYFFEINLFADSAASLKFIFKILPNTKVIWSQILPKLKWSRETTHAAVEKIRKRINKMEVIISDIRYSEIIEETRGLFHHDKVHLKNFDIDNFLYRIQQALQRAALHELNAEPCLQLHLFGA</sequence>
<proteinExistence type="predicted"/>
<name>A0ABQ9EV44_TEGGR</name>
<dbReference type="EMBL" id="JARBDR010000657">
    <property type="protein sequence ID" value="KAJ8309052.1"/>
    <property type="molecule type" value="Genomic_DNA"/>
</dbReference>
<gene>
    <name evidence="1" type="ORF">KUTeg_013926</name>
</gene>
<evidence type="ECO:0000313" key="2">
    <source>
        <dbReference type="Proteomes" id="UP001217089"/>
    </source>
</evidence>
<organism evidence="1 2">
    <name type="scientific">Tegillarca granosa</name>
    <name type="common">Malaysian cockle</name>
    <name type="synonym">Anadara granosa</name>
    <dbReference type="NCBI Taxonomy" id="220873"/>
    <lineage>
        <taxon>Eukaryota</taxon>
        <taxon>Metazoa</taxon>
        <taxon>Spiralia</taxon>
        <taxon>Lophotrochozoa</taxon>
        <taxon>Mollusca</taxon>
        <taxon>Bivalvia</taxon>
        <taxon>Autobranchia</taxon>
        <taxon>Pteriomorphia</taxon>
        <taxon>Arcoida</taxon>
        <taxon>Arcoidea</taxon>
        <taxon>Arcidae</taxon>
        <taxon>Tegillarca</taxon>
    </lineage>
</organism>
<accession>A0ABQ9EV44</accession>
<reference evidence="1 2" key="1">
    <citation type="submission" date="2022-12" db="EMBL/GenBank/DDBJ databases">
        <title>Chromosome-level genome of Tegillarca granosa.</title>
        <authorList>
            <person name="Kim J."/>
        </authorList>
    </citation>
    <scope>NUCLEOTIDE SEQUENCE [LARGE SCALE GENOMIC DNA]</scope>
    <source>
        <strain evidence="1">Teg-2019</strain>
        <tissue evidence="1">Adductor muscle</tissue>
    </source>
</reference>
<keyword evidence="2" id="KW-1185">Reference proteome</keyword>